<dbReference type="InterPro" id="IPR000086">
    <property type="entry name" value="NUDIX_hydrolase_dom"/>
</dbReference>
<dbReference type="PROSITE" id="PS51462">
    <property type="entry name" value="NUDIX"/>
    <property type="match status" value="1"/>
</dbReference>
<reference evidence="3 4" key="1">
    <citation type="journal article" date="2016" name="Nat. Commun.">
        <title>Thousands of microbial genomes shed light on interconnected biogeochemical processes in an aquifer system.</title>
        <authorList>
            <person name="Anantharaman K."/>
            <person name="Brown C.T."/>
            <person name="Hug L.A."/>
            <person name="Sharon I."/>
            <person name="Castelle C.J."/>
            <person name="Probst A.J."/>
            <person name="Thomas B.C."/>
            <person name="Singh A."/>
            <person name="Wilkins M.J."/>
            <person name="Karaoz U."/>
            <person name="Brodie E.L."/>
            <person name="Williams K.H."/>
            <person name="Hubbard S.S."/>
            <person name="Banfield J.F."/>
        </authorList>
    </citation>
    <scope>NUCLEOTIDE SEQUENCE [LARGE SCALE GENOMIC DNA]</scope>
</reference>
<dbReference type="PANTHER" id="PTHR43736">
    <property type="entry name" value="ADP-RIBOSE PYROPHOSPHATASE"/>
    <property type="match status" value="1"/>
</dbReference>
<dbReference type="Pfam" id="PF00293">
    <property type="entry name" value="NUDIX"/>
    <property type="match status" value="1"/>
</dbReference>
<dbReference type="InterPro" id="IPR015797">
    <property type="entry name" value="NUDIX_hydrolase-like_dom_sf"/>
</dbReference>
<dbReference type="EMBL" id="MFFF01000008">
    <property type="protein sequence ID" value="OGE99913.1"/>
    <property type="molecule type" value="Genomic_DNA"/>
</dbReference>
<dbReference type="Proteomes" id="UP000177235">
    <property type="component" value="Unassembled WGS sequence"/>
</dbReference>
<evidence type="ECO:0000313" key="4">
    <source>
        <dbReference type="Proteomes" id="UP000177235"/>
    </source>
</evidence>
<dbReference type="Gene3D" id="3.90.79.10">
    <property type="entry name" value="Nucleoside Triphosphate Pyrophosphohydrolase"/>
    <property type="match status" value="1"/>
</dbReference>
<gene>
    <name evidence="3" type="ORF">A3J05_04820</name>
</gene>
<dbReference type="InterPro" id="IPR020084">
    <property type="entry name" value="NUDIX_hydrolase_CS"/>
</dbReference>
<organism evidence="3 4">
    <name type="scientific">Candidatus Doudnabacteria bacterium RIFCSPLOWO2_02_FULL_48_13</name>
    <dbReference type="NCBI Taxonomy" id="1817845"/>
    <lineage>
        <taxon>Bacteria</taxon>
        <taxon>Candidatus Doudnaibacteriota</taxon>
    </lineage>
</organism>
<proteinExistence type="predicted"/>
<evidence type="ECO:0000256" key="1">
    <source>
        <dbReference type="ARBA" id="ARBA00022801"/>
    </source>
</evidence>
<evidence type="ECO:0000259" key="2">
    <source>
        <dbReference type="PROSITE" id="PS51462"/>
    </source>
</evidence>
<name>A0A1F5QCH8_9BACT</name>
<comment type="caution">
    <text evidence="3">The sequence shown here is derived from an EMBL/GenBank/DDBJ whole genome shotgun (WGS) entry which is preliminary data.</text>
</comment>
<feature type="domain" description="Nudix hydrolase" evidence="2">
    <location>
        <begin position="37"/>
        <end position="163"/>
    </location>
</feature>
<sequence length="181" mass="21254">MKIPENAKRVFKGEVFEIYQWDQKMFDGSTKTFEMAKRPDTVLVILTANGKILVAKEEQPNFKRDFGFAGGKVDDGEEPLIAAKRELMEEAGMQSDDWELLKTYEPFNRVDWNIHVFVARNAVKVREHSQESGEKIEFYEMDFDEFADKVSLQEWGEFANEILRMKLDGRLEEFKLRLFPQ</sequence>
<dbReference type="GO" id="GO:0016787">
    <property type="term" value="F:hydrolase activity"/>
    <property type="evidence" value="ECO:0007669"/>
    <property type="project" value="UniProtKB-KW"/>
</dbReference>
<protein>
    <recommendedName>
        <fullName evidence="2">Nudix hydrolase domain-containing protein</fullName>
    </recommendedName>
</protein>
<dbReference type="AlphaFoldDB" id="A0A1F5QCH8"/>
<dbReference type="PANTHER" id="PTHR43736:SF1">
    <property type="entry name" value="DIHYDRONEOPTERIN TRIPHOSPHATE DIPHOSPHATASE"/>
    <property type="match status" value="1"/>
</dbReference>
<keyword evidence="1" id="KW-0378">Hydrolase</keyword>
<evidence type="ECO:0000313" key="3">
    <source>
        <dbReference type="EMBL" id="OGE99913.1"/>
    </source>
</evidence>
<dbReference type="CDD" id="cd03424">
    <property type="entry name" value="NUDIX_ADPRase_Nudt5_UGPPase_Nudt14"/>
    <property type="match status" value="1"/>
</dbReference>
<dbReference type="PROSITE" id="PS00893">
    <property type="entry name" value="NUDIX_BOX"/>
    <property type="match status" value="1"/>
</dbReference>
<dbReference type="SUPFAM" id="SSF55811">
    <property type="entry name" value="Nudix"/>
    <property type="match status" value="1"/>
</dbReference>
<accession>A0A1F5QCH8</accession>